<dbReference type="EMBL" id="AMCI01004511">
    <property type="protein sequence ID" value="EJW97952.1"/>
    <property type="molecule type" value="Genomic_DNA"/>
</dbReference>
<proteinExistence type="predicted"/>
<protein>
    <submittedName>
        <fullName evidence="1">Uncharacterized protein</fullName>
    </submittedName>
</protein>
<evidence type="ECO:0000313" key="1">
    <source>
        <dbReference type="EMBL" id="EJW97952.1"/>
    </source>
</evidence>
<gene>
    <name evidence="1" type="ORF">EVA_13941</name>
</gene>
<dbReference type="AlphaFoldDB" id="J9G838"/>
<organism evidence="1">
    <name type="scientific">gut metagenome</name>
    <dbReference type="NCBI Taxonomy" id="749906"/>
    <lineage>
        <taxon>unclassified sequences</taxon>
        <taxon>metagenomes</taxon>
        <taxon>organismal metagenomes</taxon>
    </lineage>
</organism>
<comment type="caution">
    <text evidence="1">The sequence shown here is derived from an EMBL/GenBank/DDBJ whole genome shotgun (WGS) entry which is preliminary data.</text>
</comment>
<sequence>MLSISVYLQHFHDQCHAHKTAEFGLTEISSSGILVHCNADFIYAGQRMHHNHVRLCKSHFFRV</sequence>
<accession>J9G838</accession>
<name>J9G838_9ZZZZ</name>
<reference evidence="1" key="1">
    <citation type="journal article" date="2012" name="PLoS ONE">
        <title>Gene sets for utilization of primary and secondary nutrition supplies in the distal gut of endangered iberian lynx.</title>
        <authorList>
            <person name="Alcaide M."/>
            <person name="Messina E."/>
            <person name="Richter M."/>
            <person name="Bargiela R."/>
            <person name="Peplies J."/>
            <person name="Huws S.A."/>
            <person name="Newbold C.J."/>
            <person name="Golyshin P.N."/>
            <person name="Simon M.A."/>
            <person name="Lopez G."/>
            <person name="Yakimov M.M."/>
            <person name="Ferrer M."/>
        </authorList>
    </citation>
    <scope>NUCLEOTIDE SEQUENCE</scope>
</reference>